<dbReference type="GO" id="GO:0016787">
    <property type="term" value="F:hydrolase activity"/>
    <property type="evidence" value="ECO:0007669"/>
    <property type="project" value="UniProtKB-KW"/>
</dbReference>
<comment type="similarity">
    <text evidence="1 3">Belongs to the type-B carboxylesterase/lipase family.</text>
</comment>
<dbReference type="SUPFAM" id="SSF53474">
    <property type="entry name" value="alpha/beta-Hydrolases"/>
    <property type="match status" value="1"/>
</dbReference>
<name>A0A839PXE1_MYCIR</name>
<dbReference type="InterPro" id="IPR050309">
    <property type="entry name" value="Type-B_Carboxylest/Lipase"/>
</dbReference>
<dbReference type="PROSITE" id="PS00122">
    <property type="entry name" value="CARBOXYLESTERASE_B_1"/>
    <property type="match status" value="1"/>
</dbReference>
<reference evidence="5 6" key="1">
    <citation type="submission" date="2020-08" db="EMBL/GenBank/DDBJ databases">
        <title>The Agave Microbiome: Exploring the role of microbial communities in plant adaptations to desert environments.</title>
        <authorList>
            <person name="Partida-Martinez L.P."/>
        </authorList>
    </citation>
    <scope>NUCLEOTIDE SEQUENCE [LARGE SCALE GENOMIC DNA]</scope>
    <source>
        <strain evidence="5 6">AT2.18</strain>
    </source>
</reference>
<dbReference type="Proteomes" id="UP000550501">
    <property type="component" value="Unassembled WGS sequence"/>
</dbReference>
<evidence type="ECO:0000256" key="3">
    <source>
        <dbReference type="RuleBase" id="RU361235"/>
    </source>
</evidence>
<dbReference type="InterPro" id="IPR029058">
    <property type="entry name" value="AB_hydrolase_fold"/>
</dbReference>
<dbReference type="RefSeq" id="WP_311736019.1">
    <property type="nucleotide sequence ID" value="NZ_JACHVU010000001.1"/>
</dbReference>
<dbReference type="EMBL" id="JACHVU010000001">
    <property type="protein sequence ID" value="MBB2988858.1"/>
    <property type="molecule type" value="Genomic_DNA"/>
</dbReference>
<keyword evidence="6" id="KW-1185">Reference proteome</keyword>
<gene>
    <name evidence="5" type="ORF">FHR72_000315</name>
</gene>
<evidence type="ECO:0000313" key="6">
    <source>
        <dbReference type="Proteomes" id="UP000550501"/>
    </source>
</evidence>
<dbReference type="InterPro" id="IPR002018">
    <property type="entry name" value="CarbesteraseB"/>
</dbReference>
<dbReference type="Gene3D" id="3.40.50.1820">
    <property type="entry name" value="alpha/beta hydrolase"/>
    <property type="match status" value="1"/>
</dbReference>
<comment type="caution">
    <text evidence="5">The sequence shown here is derived from an EMBL/GenBank/DDBJ whole genome shotgun (WGS) entry which is preliminary data.</text>
</comment>
<proteinExistence type="inferred from homology"/>
<dbReference type="EC" id="3.1.1.-" evidence="3"/>
<sequence>MEVTTGAIDVEERDGIVRARGLPYGRAERFAAGRPVDSWSGRHDGTRPGPACPQRAGRLDFVTGPLVDGLRFDEDCLVLSVTAPRDAVSLPVMVWFHGGAYVAGGGEAPKYDPAPLVRAGNVVVVTVTYRLGIFGYLAPAEAGADDNIGLRDQILALRWVRENVTAFGGNPDDVTVFGQSAGGDSVIALMVSDGTEDLFHRVIAQSSPLAIGTGTSDTAAGRSAMAIDMQAAMSAVLDGVAPRDADVELLLQAEAAAVQAARRTKFLGAMAFAPRLGRYPLPSADTLHTRLAEAAQRCELLIGYTRNDGAPFIAMQPRIAALRPDYVRRQAIRVASRSLTTRVFARSCKAFAHSWRIAGGRAATYRVDWAPAGSALGACHCIELPHLFGDPHTWADAPMLGTARRPDEALAQRMRSTWTAFAHGGLDALPAAELQFGQGPMRR</sequence>
<dbReference type="Pfam" id="PF00135">
    <property type="entry name" value="COesterase"/>
    <property type="match status" value="1"/>
</dbReference>
<dbReference type="PANTHER" id="PTHR11559">
    <property type="entry name" value="CARBOXYLESTERASE"/>
    <property type="match status" value="1"/>
</dbReference>
<accession>A0A839PXE1</accession>
<keyword evidence="2 3" id="KW-0378">Hydrolase</keyword>
<evidence type="ECO:0000256" key="2">
    <source>
        <dbReference type="ARBA" id="ARBA00022801"/>
    </source>
</evidence>
<feature type="domain" description="Carboxylesterase type B" evidence="4">
    <location>
        <begin position="20"/>
        <end position="318"/>
    </location>
</feature>
<organism evidence="5 6">
    <name type="scientific">Mycolicibacterium iranicum</name>
    <name type="common">Mycobacterium iranicum</name>
    <dbReference type="NCBI Taxonomy" id="912594"/>
    <lineage>
        <taxon>Bacteria</taxon>
        <taxon>Bacillati</taxon>
        <taxon>Actinomycetota</taxon>
        <taxon>Actinomycetes</taxon>
        <taxon>Mycobacteriales</taxon>
        <taxon>Mycobacteriaceae</taxon>
        <taxon>Mycolicibacterium</taxon>
    </lineage>
</organism>
<dbReference type="InterPro" id="IPR019826">
    <property type="entry name" value="Carboxylesterase_B_AS"/>
</dbReference>
<evidence type="ECO:0000256" key="1">
    <source>
        <dbReference type="ARBA" id="ARBA00005964"/>
    </source>
</evidence>
<evidence type="ECO:0000313" key="5">
    <source>
        <dbReference type="EMBL" id="MBB2988858.1"/>
    </source>
</evidence>
<dbReference type="AlphaFoldDB" id="A0A839PXE1"/>
<protein>
    <recommendedName>
        <fullName evidence="3">Carboxylic ester hydrolase</fullName>
        <ecNumber evidence="3">3.1.1.-</ecNumber>
    </recommendedName>
</protein>
<evidence type="ECO:0000259" key="4">
    <source>
        <dbReference type="Pfam" id="PF00135"/>
    </source>
</evidence>